<dbReference type="PANTHER" id="PTHR32305:SF15">
    <property type="entry name" value="PROTEIN RHSA-RELATED"/>
    <property type="match status" value="1"/>
</dbReference>
<dbReference type="KEGG" id="chyd:H4K34_07470"/>
<dbReference type="InterPro" id="IPR028994">
    <property type="entry name" value="Integrin_alpha_N"/>
</dbReference>
<evidence type="ECO:0000259" key="5">
    <source>
        <dbReference type="Pfam" id="PF12256"/>
    </source>
</evidence>
<dbReference type="NCBIfam" id="TIGR01643">
    <property type="entry name" value="YD_repeat_2x"/>
    <property type="match status" value="2"/>
</dbReference>
<keyword evidence="2" id="KW-0964">Secreted</keyword>
<dbReference type="InterPro" id="IPR006530">
    <property type="entry name" value="YD"/>
</dbReference>
<dbReference type="GO" id="GO:0005737">
    <property type="term" value="C:cytoplasm"/>
    <property type="evidence" value="ECO:0007669"/>
    <property type="project" value="InterPro"/>
</dbReference>
<protein>
    <recommendedName>
        <fullName evidence="5">Insecticide toxin TcdB middle/N-terminal domain-containing protein</fullName>
    </recommendedName>
</protein>
<dbReference type="Pfam" id="PF05593">
    <property type="entry name" value="RHS_repeat"/>
    <property type="match status" value="1"/>
</dbReference>
<name>A0A7H0VIX2_9FLAO</name>
<evidence type="ECO:0000256" key="4">
    <source>
        <dbReference type="SAM" id="MobiDB-lite"/>
    </source>
</evidence>
<dbReference type="RefSeq" id="WP_210760195.1">
    <property type="nucleotide sequence ID" value="NZ_CP060139.1"/>
</dbReference>
<feature type="domain" description="Insecticide toxin TcdB middle/N-terminal" evidence="5">
    <location>
        <begin position="1816"/>
        <end position="1977"/>
    </location>
</feature>
<reference evidence="6 7" key="1">
    <citation type="submission" date="2020-08" db="EMBL/GenBank/DDBJ databases">
        <title>Croceimicrobium hydrocarbonivorans gen. nov., sp. nov., a novel marine bacterium isolated from a bacterial consortium that degrades polyethylene terephthalate.</title>
        <authorList>
            <person name="Liu R."/>
        </authorList>
    </citation>
    <scope>NUCLEOTIDE SEQUENCE [LARGE SCALE GENOMIC DNA]</scope>
    <source>
        <strain evidence="6 7">A20-9</strain>
    </source>
</reference>
<feature type="region of interest" description="Disordered" evidence="4">
    <location>
        <begin position="55"/>
        <end position="75"/>
    </location>
</feature>
<dbReference type="InterPro" id="IPR031325">
    <property type="entry name" value="RHS_repeat"/>
</dbReference>
<sequence length="3561" mass="396246">MKTDRISQVASCLLVFFFLFNDLHASARALSHWGEVQPASPTLDKSGHITKESGILSKSKSGARRHTPIHQAQPVQENEVLDLSEVQSFAVPALEDEALIGMELNMPLNDPQDDIFNFQLPRNFKSADWSSVYLTYEVNGVEDGRSLAKSFNSNETFGERSLVKDDRWHQVREKIAASDLKEGLNYLRFTVPSGLGISAQIKSPKLEFQRQADGAMQSPRLERVVVEDPAYFQAIPAMETVQAYRLREVEMPALPQGIINITSGAKAYQPSPQVAAQAEQIGFKLNIAQLNSQQKLSELQVYYFDYNTKSWQGVAIDSIDTNGEIAFVPNKGQTQYFGALIKSPEMPEASAFAPTMIQDIKPANPVSGMNLMQPPSISQTGEASLSYPLEIPEGRKGMQPQLALSYNSEGGSSWAGYGWNVGVPSISVDTKWGVPEYDSQIQTESYVMNGEPLFEENDFDAQANSQGGRRANREVYNRSTGDIRFFERIRTGYKDLIRKGTGPDNYVWIEQDASGTRFFYGTYDGSTVAANAVLRKQKNTASDIAEWKLCKIIDVWGNYVEYHYSRTDVNSSGSLENGAQKIVLDYIDYTGHTSGTPSPKYRIEFNTSTGRVDANLTANYGFLVYDDFQLDDIKVYYNSQEVKSYVFDLDSKSTTLFKNILEGIEEYRSGDFFHRHDFEYYKAGIGFETVPEYVKHNVEVQALFPQISDELRGVEKTLVKNSPELPVSKSTSFGMNSKLSIGAGYAPDPESKKPGKNMTFSANFGGGLYESYQRQGLRDMNGDGIPDLYEHTLSGDYYYPITINDEGNLIKGTQLKIGQEVFNKSYSTSFDYGYDFVGELSIPGILSINVNFGQNWNRSWSTTYQYLTDYNADGLPDLVRPVGNNDYIYFGKLDDLGNLQYTEHSDATLNPIVTGATPPVEPGQDPIKDIQLVRPWIAPFSGTINITGIAALSGSNTGPVEVAIEHNQAFMGSGFQTVAAGSSVNMNFSSVTVQEGDTLFFRTSSGDNGYNDLLQWDPSITYSNHSSIKRDGEGTNFTETSATGSFLLSGQQPVEVASELDFKLTWPSLSTLKYSDDVVFEVGVSLMNRSTGEYEYEWTYDYVLEAGISNTITEAMFTKTDPSFPNASFFDSYGSIEDMLPGSVTDNYETFLSFKVKSTSTVNWQSIDWRPKVEIDMESCLNGPPGNPVRYPVVDYGVFNRIVDHNDPFTLTVNPGSKYRIWPVLANVDYTQFYSSEELNAYSSYGYDNYKTVYVVQKIDETLIAKMAVRFNVDQSYAVYALDKDGTLLGTIANRYASPSPSGTYRFTGSEIDGKELYLEVYSTDQNLAEYWPQLVRDYEIIDLGKLSALRLRDVFPSIYAQNVSLLGDKMQHWGYFGWSEPDLTKFIRKADIKIPTEDLASSVNYFNDDPPRKGEDVEGLSSQFPGIEDLLFLPASPFRGEYGAGLRDYTRNYSPYTPHSLDRYSVAESHLGFFGKQGVQAPGKYLEPDLDLGPSQSPPSGTDIAYGIKQRSESYSQAYNFGGGFGVPIARTNYGTSYTNSQLSSGSQYYSEPTRQLMDINGDGYPDLWGGDASLEARITNSLGGLKSSAITYTGGFKGQNVSSSNAVSISSGSFLNQRIPFVTIEDKTPVSTLALGGAFNTTNSETKISWQDINGDGLVDKVKDFGGTNQQVSLNLGYSMAAYSSMSSLVNHEQQQMSVNLSSGLDVMDKSANVLSESFKVGVNVNRVLNYAKIEYLDITKDGLPDKLVYSASGDIIAFELNTGSGFSSYAINPDPTLEEPMNEAVTTGISASFAAPVVTIPGPVKINVNVEASPNISFSSTQAAFMDMNGDGAPDFVLNEGSDQLAVYYNKVGKGNRLKSVTNFLGGTFTIDYELVGNKVGYHEPKVKTHRSSDNQLVFWDMPMGKWVMKTLTVDDGLHAEVNGEDVDGVDVRTYEYVYDGGFKSRRERDFLGFSRLEVIQPKFEYELAVASDYENLSFPQEYIHVPFGPSPEDLYLVHRFYSQVMLYEPFADPDFEGRKRYEYKHGTLKDEIHLLNFQVSYQLEHRTYSSDTYLKTDEYRKMISHKHNTIEYYLVDQVLDFNETETSSPVTWGELGEMNTLFPAIVNEQTVVRPIMDSIDVFTTTPAPLSFFHQSSQFSAEYDKYFNITRYEKGEASTSTTVSTSVVDTIHHHYYETRSFDVLIQDLIDNSTTDFQTVTLTSLNIPNALAFEVNYTTEPGYLVDTIIIESYWDPRVPDCGGPMFTGEGREPAVTIDFKKPIHDMIFIQEDNYNVSYSADLIALMDYFEPQVGINLSDAVNVLKEHEIYEGSTSNSVSRHSEVSALVSGKGTPSEMKQKLAGGSEAVTNLSFDNYGNVIQLLGPLDANSQRAEINLSYDSDVKTYVVEVENQFNEKAYYAYDLKNGNLLRSIDLNGYPLHYVYDPLFRLREVWAPREYYAKLENGASYATLTFEYELGGYIPTSNNPLKKVPVAITYRNVNAPASNYAGLTNPAVNPASAVPSLSSSALINPLRTAIFVDGFGNVVQARNERSGNSGPGNFEVEREVTGFSNTDKMGWARFSRWSFLEEAAILPDFKELNVVEQTSNKVHTGLAARNQTMLYDLLGRVKKTTTYPTATNPIQTEFNYYQSVDAFGEGTNLMVTESKVLGYASIPDMHKQVFTDARGFQVMQAAFRGGGTTIPELTYFDYSNLGELNSTTNEVGLSTTYSYDNFGRLTQENHPDRGLSTFTYDLSGNLLKTETPGTGSLGITRTYFKGRLLTVNYPQTGDLNDVIYTYGSKGDGKNGAGRIVKIEQGNGFKEDRFKYDLLGNVVFERKLIQVPTAGDRKFTTQFSFDSWGRILEMIYPDGEQVNYTYDQCANLTAMSGTLPGMTSSYSILDEILYDGLGNREYINYANGTTTHLEIDNVRRLSNVQLESNSGQLLNKSFAYDLRGNIASIENTADNVLVNGNSLGGHYSFDDISYDGLNQITSVHQKFDVVNGGSITPVHNIVQSMEYKSVGRLASKALADGSGGISNYNYTYSYLQTPGDHKIKEITNSAGKGFEFTYNNAGSIVQKAETGGTGTNLVEDFCWNEHQTLRGVKKGDNDHADLAHYVYDVAGERVLKTIITGSLVNTNSQGQTVLSLESPTVYVNPYFIASHYEEAVLISKHYYMGDQRISSALSHLVDSAGFVPGLGYEGGNMSLATDAVIEDMQATMDCLYDVSVELDWEVMLAQPSLTDGVTLAVYCEDDLDPTICACEQSTFVAQEAGNIDCSEIAVMYWYHPDYLGSVEFITDMRGEAYQFFYNTIWGENLQNQMAFNYRSFSSRFRFNGKEWDDETGNFYYGARYYDPKISVWLSVDPLAHRYPHVTPYNFVENNPIMLTDPDGRGPVFGTDGELLGPSADGWKGDAIVMKEGQTYDPNCSDQEYLDMGGTKLNEYTQDGGISISDGDWDKVEKNGGEKITPTIQNDSDADVYYKPDNAVGDKEDNSSVRVGAGKQSYVPIDGLKTKKFPNPKTQVFKVLDGGTVKVDKNGNVETTYYGGTWWIQGPMPDEWMSRPAENWSELDNTKINVKKK</sequence>
<proteinExistence type="predicted"/>
<evidence type="ECO:0000313" key="6">
    <source>
        <dbReference type="EMBL" id="QNR25670.1"/>
    </source>
</evidence>
<dbReference type="Pfam" id="PF12256">
    <property type="entry name" value="TcdB_toxin_midN"/>
    <property type="match status" value="1"/>
</dbReference>
<dbReference type="InterPro" id="IPR022045">
    <property type="entry name" value="TcdB_toxin_mid/N"/>
</dbReference>
<dbReference type="GO" id="GO:0005576">
    <property type="term" value="C:extracellular region"/>
    <property type="evidence" value="ECO:0007669"/>
    <property type="project" value="UniProtKB-SubCell"/>
</dbReference>
<dbReference type="EMBL" id="CP060139">
    <property type="protein sequence ID" value="QNR25670.1"/>
    <property type="molecule type" value="Genomic_DNA"/>
</dbReference>
<dbReference type="InterPro" id="IPR022385">
    <property type="entry name" value="Rhs_assc_core"/>
</dbReference>
<dbReference type="Pfam" id="PF03534">
    <property type="entry name" value="SpvB"/>
    <property type="match status" value="1"/>
</dbReference>
<gene>
    <name evidence="6" type="ORF">H4K34_07470</name>
</gene>
<evidence type="ECO:0000256" key="1">
    <source>
        <dbReference type="ARBA" id="ARBA00004613"/>
    </source>
</evidence>
<keyword evidence="3" id="KW-0843">Virulence</keyword>
<comment type="subcellular location">
    <subcellularLocation>
        <location evidence="1">Secreted</location>
    </subcellularLocation>
</comment>
<dbReference type="NCBIfam" id="TIGR03696">
    <property type="entry name" value="Rhs_assc_core"/>
    <property type="match status" value="1"/>
</dbReference>
<dbReference type="Gene3D" id="2.180.10.10">
    <property type="entry name" value="RHS repeat-associated core"/>
    <property type="match status" value="3"/>
</dbReference>
<dbReference type="InterPro" id="IPR003284">
    <property type="entry name" value="Sal_SpvB"/>
</dbReference>
<evidence type="ECO:0000256" key="3">
    <source>
        <dbReference type="ARBA" id="ARBA00023026"/>
    </source>
</evidence>
<dbReference type="Proteomes" id="UP000516305">
    <property type="component" value="Chromosome"/>
</dbReference>
<dbReference type="PANTHER" id="PTHR32305">
    <property type="match status" value="1"/>
</dbReference>
<dbReference type="SUPFAM" id="SSF69318">
    <property type="entry name" value="Integrin alpha N-terminal domain"/>
    <property type="match status" value="1"/>
</dbReference>
<accession>A0A7H0VIX2</accession>
<dbReference type="InterPro" id="IPR050708">
    <property type="entry name" value="T6SS_VgrG/RHS"/>
</dbReference>
<keyword evidence="7" id="KW-1185">Reference proteome</keyword>
<organism evidence="6 7">
    <name type="scientific">Croceimicrobium hydrocarbonivorans</name>
    <dbReference type="NCBI Taxonomy" id="2761580"/>
    <lineage>
        <taxon>Bacteria</taxon>
        <taxon>Pseudomonadati</taxon>
        <taxon>Bacteroidota</taxon>
        <taxon>Flavobacteriia</taxon>
        <taxon>Flavobacteriales</taxon>
        <taxon>Owenweeksiaceae</taxon>
        <taxon>Croceimicrobium</taxon>
    </lineage>
</organism>
<evidence type="ECO:0000256" key="2">
    <source>
        <dbReference type="ARBA" id="ARBA00022525"/>
    </source>
</evidence>
<evidence type="ECO:0000313" key="7">
    <source>
        <dbReference type="Proteomes" id="UP000516305"/>
    </source>
</evidence>